<dbReference type="PANTHER" id="PTHR38046">
    <property type="entry name" value="CRYPTIC LOCI REGULATOR 2"/>
    <property type="match status" value="1"/>
</dbReference>
<gene>
    <name evidence="4" type="ORF">EDB92DRAFT_1812699</name>
</gene>
<dbReference type="EMBL" id="JAKELL010000002">
    <property type="protein sequence ID" value="KAH9000340.1"/>
    <property type="molecule type" value="Genomic_DNA"/>
</dbReference>
<proteinExistence type="predicted"/>
<dbReference type="Proteomes" id="UP001201163">
    <property type="component" value="Unassembled WGS sequence"/>
</dbReference>
<feature type="domain" description="Cryptic loci regulator 2 N-terminal" evidence="3">
    <location>
        <begin position="81"/>
        <end position="147"/>
    </location>
</feature>
<dbReference type="InterPro" id="IPR031915">
    <property type="entry name" value="Clr2_N"/>
</dbReference>
<dbReference type="GO" id="GO:0030466">
    <property type="term" value="P:silent mating-type cassette heterochromatin formation"/>
    <property type="evidence" value="ECO:0007669"/>
    <property type="project" value="TreeGrafter"/>
</dbReference>
<feature type="region of interest" description="Disordered" evidence="1">
    <location>
        <begin position="807"/>
        <end position="865"/>
    </location>
</feature>
<feature type="region of interest" description="Disordered" evidence="1">
    <location>
        <begin position="160"/>
        <end position="212"/>
    </location>
</feature>
<name>A0AAD4LUV3_9AGAM</name>
<organism evidence="4 5">
    <name type="scientific">Lactarius akahatsu</name>
    <dbReference type="NCBI Taxonomy" id="416441"/>
    <lineage>
        <taxon>Eukaryota</taxon>
        <taxon>Fungi</taxon>
        <taxon>Dikarya</taxon>
        <taxon>Basidiomycota</taxon>
        <taxon>Agaricomycotina</taxon>
        <taxon>Agaricomycetes</taxon>
        <taxon>Russulales</taxon>
        <taxon>Russulaceae</taxon>
        <taxon>Lactarius</taxon>
    </lineage>
</organism>
<evidence type="ECO:0000259" key="3">
    <source>
        <dbReference type="Pfam" id="PF16761"/>
    </source>
</evidence>
<dbReference type="GO" id="GO:0033553">
    <property type="term" value="C:rDNA heterochromatin"/>
    <property type="evidence" value="ECO:0007669"/>
    <property type="project" value="TreeGrafter"/>
</dbReference>
<dbReference type="Pfam" id="PF10383">
    <property type="entry name" value="Clr2"/>
    <property type="match status" value="1"/>
</dbReference>
<dbReference type="AlphaFoldDB" id="A0AAD4LUV3"/>
<sequence length="865" mass="94432">MSSRGVAGGHTLPPDPVYLDFGKSDGDTKQLPTNTKEVVGADGQVNYMKPLELDDSSNIHWRSQVAMKVAERLGRPSGKNYVLRSWPEGYHMYCHLKGKQSSPRQDLYLLGSVHAKRFRSVPEFVPHALWLMTDPTLDRRNCECKYCAKVPQRVISENLGYKHRTTPGSSPAPGLGVHRVGRDRERRSPRSAPGEYATVRRAPKPKPEKGPTQVMLQERYADVQAMYADTNAEMRRWFRVGELVWCALDPPIRGTDATANITFWPGLVDECSFRAETLPRPKSPSIHSADGDFEMEDGTESVAHVGRGIGSSNGAGGNVAIPYAITPHSGNPKPMTERPLPWTVRQKNVYKVKLLAVNHDYIAVETQVLPYHSYKPSYDLIQALQDVPIERIIHKPDEIAAFNPCPPELSNAEPSADDRRFAESTAPYTLALEIAAGIEVCWTPTDEWVFKMVVPSGPSDAGETSARALQASVVNQTRYQGLWLGAERIWTDDLVRLKAARGQIAPKGTPQIFAPSGPSETSIATFTPEQLADQEFMKAQGAPGRGVFMQLEALFVVDVPDASGAGVHAECRGSGMLYELADEDWEELQRGVSTSDAENGEPEIAAQDAWTAAGLSTPPRPRKSGMTPEIHVGQPFMSAPSPLKHLPSNQDTAASASTPPRERNKEAAATTARPDADAPNMQLSRSSKMSAVPLPPAPRGFRFRPILPDGHEVVVSLALVSGRYYPRLLAHPLLRPIVRNLQGDDVNEPTKKPVYDRLFALEGILPGFVSASEATRWKPGRATMVRDAAAERSAVLARVWDARRREGQEAVATQQEPVLGAAAATEPSQSQNEDVGMQDLESPAIGASTLTDLQEVPPAPSTTAA</sequence>
<reference evidence="4" key="1">
    <citation type="submission" date="2022-01" db="EMBL/GenBank/DDBJ databases">
        <title>Comparative genomics reveals a dynamic genome evolution in the ectomycorrhizal milk-cap (Lactarius) mushrooms.</title>
        <authorList>
            <consortium name="DOE Joint Genome Institute"/>
            <person name="Lebreton A."/>
            <person name="Tang N."/>
            <person name="Kuo A."/>
            <person name="LaButti K."/>
            <person name="Drula E."/>
            <person name="Barry K."/>
            <person name="Clum A."/>
            <person name="Lipzen A."/>
            <person name="Mousain D."/>
            <person name="Ng V."/>
            <person name="Wang R."/>
            <person name="Wang X."/>
            <person name="Dai Y."/>
            <person name="Henrissat B."/>
            <person name="Grigoriev I.V."/>
            <person name="Guerin-Laguette A."/>
            <person name="Yu F."/>
            <person name="Martin F.M."/>
        </authorList>
    </citation>
    <scope>NUCLEOTIDE SEQUENCE</scope>
    <source>
        <strain evidence="4">QP</strain>
    </source>
</reference>
<dbReference type="GO" id="GO:0031934">
    <property type="term" value="C:mating-type region heterochromatin"/>
    <property type="evidence" value="ECO:0007669"/>
    <property type="project" value="TreeGrafter"/>
</dbReference>
<dbReference type="GO" id="GO:0070824">
    <property type="term" value="C:SHREC complex"/>
    <property type="evidence" value="ECO:0007669"/>
    <property type="project" value="InterPro"/>
</dbReference>
<evidence type="ECO:0000313" key="5">
    <source>
        <dbReference type="Proteomes" id="UP001201163"/>
    </source>
</evidence>
<feature type="compositionally biased region" description="Low complexity" evidence="1">
    <location>
        <begin position="667"/>
        <end position="679"/>
    </location>
</feature>
<evidence type="ECO:0000259" key="2">
    <source>
        <dbReference type="Pfam" id="PF10383"/>
    </source>
</evidence>
<evidence type="ECO:0000313" key="4">
    <source>
        <dbReference type="EMBL" id="KAH9000340.1"/>
    </source>
</evidence>
<feature type="region of interest" description="Disordered" evidence="1">
    <location>
        <begin position="607"/>
        <end position="693"/>
    </location>
</feature>
<feature type="domain" description="Cryptic loci regulator 2 C-terminal" evidence="2">
    <location>
        <begin position="479"/>
        <end position="592"/>
    </location>
</feature>
<keyword evidence="5" id="KW-1185">Reference proteome</keyword>
<accession>A0AAD4LUV3</accession>
<feature type="compositionally biased region" description="Polar residues" evidence="1">
    <location>
        <begin position="647"/>
        <end position="658"/>
    </location>
</feature>
<dbReference type="Pfam" id="PF16761">
    <property type="entry name" value="Clr2_transil"/>
    <property type="match status" value="1"/>
</dbReference>
<dbReference type="InterPro" id="IPR038986">
    <property type="entry name" value="Clr2"/>
</dbReference>
<dbReference type="InterPro" id="IPR018839">
    <property type="entry name" value="Tscrpt-silencing_Clr2_C"/>
</dbReference>
<evidence type="ECO:0000256" key="1">
    <source>
        <dbReference type="SAM" id="MobiDB-lite"/>
    </source>
</evidence>
<dbReference type="PANTHER" id="PTHR38046:SF1">
    <property type="entry name" value="CRYPTIC LOCI REGULATOR 2"/>
    <property type="match status" value="1"/>
</dbReference>
<protein>
    <recommendedName>
        <fullName evidence="6">Cryptic loci regulator 2 N-terminal domain-containing protein</fullName>
    </recommendedName>
</protein>
<evidence type="ECO:0008006" key="6">
    <source>
        <dbReference type="Google" id="ProtNLM"/>
    </source>
</evidence>
<feature type="region of interest" description="Disordered" evidence="1">
    <location>
        <begin position="1"/>
        <end position="33"/>
    </location>
</feature>
<comment type="caution">
    <text evidence="4">The sequence shown here is derived from an EMBL/GenBank/DDBJ whole genome shotgun (WGS) entry which is preliminary data.</text>
</comment>